<keyword evidence="2" id="KW-1185">Reference proteome</keyword>
<comment type="caution">
    <text evidence="1">The sequence shown here is derived from an EMBL/GenBank/DDBJ whole genome shotgun (WGS) entry which is preliminary data.</text>
</comment>
<gene>
    <name evidence="1" type="ORF">MLD38_027120</name>
</gene>
<accession>A0ACB9P0J2</accession>
<reference evidence="2" key="1">
    <citation type="journal article" date="2023" name="Front. Plant Sci.">
        <title>Chromosomal-level genome assembly of Melastoma candidum provides insights into trichome evolution.</title>
        <authorList>
            <person name="Zhong Y."/>
            <person name="Wu W."/>
            <person name="Sun C."/>
            <person name="Zou P."/>
            <person name="Liu Y."/>
            <person name="Dai S."/>
            <person name="Zhou R."/>
        </authorList>
    </citation>
    <scope>NUCLEOTIDE SEQUENCE [LARGE SCALE GENOMIC DNA]</scope>
</reference>
<dbReference type="Proteomes" id="UP001057402">
    <property type="component" value="Chromosome 7"/>
</dbReference>
<organism evidence="1 2">
    <name type="scientific">Melastoma candidum</name>
    <dbReference type="NCBI Taxonomy" id="119954"/>
    <lineage>
        <taxon>Eukaryota</taxon>
        <taxon>Viridiplantae</taxon>
        <taxon>Streptophyta</taxon>
        <taxon>Embryophyta</taxon>
        <taxon>Tracheophyta</taxon>
        <taxon>Spermatophyta</taxon>
        <taxon>Magnoliopsida</taxon>
        <taxon>eudicotyledons</taxon>
        <taxon>Gunneridae</taxon>
        <taxon>Pentapetalae</taxon>
        <taxon>rosids</taxon>
        <taxon>malvids</taxon>
        <taxon>Myrtales</taxon>
        <taxon>Melastomataceae</taxon>
        <taxon>Melastomatoideae</taxon>
        <taxon>Melastomateae</taxon>
        <taxon>Melastoma</taxon>
    </lineage>
</organism>
<protein>
    <submittedName>
        <fullName evidence="1">Uncharacterized protein</fullName>
    </submittedName>
</protein>
<dbReference type="EMBL" id="CM042886">
    <property type="protein sequence ID" value="KAI4342494.1"/>
    <property type="molecule type" value="Genomic_DNA"/>
</dbReference>
<sequence>MMTSFRIIPFVGQHKGRGWGSGFIPISEYGSEFQKGSRNKKKKKKDVVRLLYTAGTITIYSCSPPRSYFGTRDDSDEGWSVEEGKCRGRDCRLGSLMANSNYSFDPKCLDYLYQYSLPCSTLHSSNHCNCCPILSPFFK</sequence>
<evidence type="ECO:0000313" key="1">
    <source>
        <dbReference type="EMBL" id="KAI4342494.1"/>
    </source>
</evidence>
<evidence type="ECO:0000313" key="2">
    <source>
        <dbReference type="Proteomes" id="UP001057402"/>
    </source>
</evidence>
<name>A0ACB9P0J2_9MYRT</name>
<proteinExistence type="predicted"/>